<keyword evidence="1" id="KW-0863">Zinc-finger</keyword>
<comment type="caution">
    <text evidence="4">The sequence shown here is derived from an EMBL/GenBank/DDBJ whole genome shotgun (WGS) entry which is preliminary data.</text>
</comment>
<proteinExistence type="predicted"/>
<gene>
    <name evidence="4" type="primary">PLESTBF000123</name>
    <name evidence="4" type="ORF">PLESTB_000256400</name>
</gene>
<accession>A0A9W6EY25</accession>
<dbReference type="GO" id="GO:0008270">
    <property type="term" value="F:zinc ion binding"/>
    <property type="evidence" value="ECO:0007669"/>
    <property type="project" value="UniProtKB-KW"/>
</dbReference>
<protein>
    <recommendedName>
        <fullName evidence="3">CCHC-type domain-containing protein</fullName>
    </recommendedName>
</protein>
<keyword evidence="1" id="KW-0479">Metal-binding</keyword>
<evidence type="ECO:0000256" key="2">
    <source>
        <dbReference type="SAM" id="MobiDB-lite"/>
    </source>
</evidence>
<sequence>MATQTDRDQMSVELAELRTRIDQGVAATAAVDATRASEMTSMLKALTDLTAKLDAVVKDNERLRAEAVIAEQHTRIPREPEFKDGDSPEQFCFLVEGFLSVYTDTPAFTVLQSAFQQFPDALGWLMDERERDELLHTKPWATLKPMFLERFAPKWVKKPNNNKRRKTENATSNGAGPSNPRPMDGTKGSGMFSPFLGRELTVFEWEGYRKNGMCVKCGQKGHIASKCGGKDAAKGVAAMEVEKKDDA</sequence>
<dbReference type="GO" id="GO:0003676">
    <property type="term" value="F:nucleic acid binding"/>
    <property type="evidence" value="ECO:0007669"/>
    <property type="project" value="InterPro"/>
</dbReference>
<keyword evidence="1" id="KW-0862">Zinc</keyword>
<dbReference type="InterPro" id="IPR001878">
    <property type="entry name" value="Znf_CCHC"/>
</dbReference>
<feature type="domain" description="CCHC-type" evidence="3">
    <location>
        <begin position="214"/>
        <end position="227"/>
    </location>
</feature>
<dbReference type="InterPro" id="IPR036875">
    <property type="entry name" value="Znf_CCHC_sf"/>
</dbReference>
<dbReference type="SUPFAM" id="SSF57756">
    <property type="entry name" value="Retrovirus zinc finger-like domains"/>
    <property type="match status" value="1"/>
</dbReference>
<reference evidence="4 5" key="1">
    <citation type="journal article" date="2023" name="Commun. Biol.">
        <title>Reorganization of the ancestral sex-determining regions during the evolution of trioecy in Pleodorina starrii.</title>
        <authorList>
            <person name="Takahashi K."/>
            <person name="Suzuki S."/>
            <person name="Kawai-Toyooka H."/>
            <person name="Yamamoto K."/>
            <person name="Hamaji T."/>
            <person name="Ootsuki R."/>
            <person name="Yamaguchi H."/>
            <person name="Kawachi M."/>
            <person name="Higashiyama T."/>
            <person name="Nozaki H."/>
        </authorList>
    </citation>
    <scope>NUCLEOTIDE SEQUENCE [LARGE SCALE GENOMIC DNA]</scope>
    <source>
        <strain evidence="4 5">NIES-4479</strain>
    </source>
</reference>
<name>A0A9W6EY25_9CHLO</name>
<evidence type="ECO:0000313" key="5">
    <source>
        <dbReference type="Proteomes" id="UP001165080"/>
    </source>
</evidence>
<keyword evidence="5" id="KW-1185">Reference proteome</keyword>
<evidence type="ECO:0000256" key="1">
    <source>
        <dbReference type="PROSITE-ProRule" id="PRU00047"/>
    </source>
</evidence>
<dbReference type="PROSITE" id="PS50158">
    <property type="entry name" value="ZF_CCHC"/>
    <property type="match status" value="1"/>
</dbReference>
<dbReference type="EMBL" id="BRXU01000002">
    <property type="protein sequence ID" value="GLC49558.1"/>
    <property type="molecule type" value="Genomic_DNA"/>
</dbReference>
<dbReference type="Proteomes" id="UP001165080">
    <property type="component" value="Unassembled WGS sequence"/>
</dbReference>
<evidence type="ECO:0000313" key="4">
    <source>
        <dbReference type="EMBL" id="GLC49558.1"/>
    </source>
</evidence>
<evidence type="ECO:0000259" key="3">
    <source>
        <dbReference type="PROSITE" id="PS50158"/>
    </source>
</evidence>
<feature type="region of interest" description="Disordered" evidence="2">
    <location>
        <begin position="158"/>
        <end position="190"/>
    </location>
</feature>
<dbReference type="AlphaFoldDB" id="A0A9W6EY25"/>
<organism evidence="4 5">
    <name type="scientific">Pleodorina starrii</name>
    <dbReference type="NCBI Taxonomy" id="330485"/>
    <lineage>
        <taxon>Eukaryota</taxon>
        <taxon>Viridiplantae</taxon>
        <taxon>Chlorophyta</taxon>
        <taxon>core chlorophytes</taxon>
        <taxon>Chlorophyceae</taxon>
        <taxon>CS clade</taxon>
        <taxon>Chlamydomonadales</taxon>
        <taxon>Volvocaceae</taxon>
        <taxon>Pleodorina</taxon>
    </lineage>
</organism>